<dbReference type="InterPro" id="IPR043128">
    <property type="entry name" value="Rev_trsase/Diguanyl_cyclase"/>
</dbReference>
<dbReference type="InterPro" id="IPR056924">
    <property type="entry name" value="SH3_Tf2-1"/>
</dbReference>
<evidence type="ECO:0000256" key="2">
    <source>
        <dbReference type="ARBA" id="ARBA00022670"/>
    </source>
</evidence>
<evidence type="ECO:0000256" key="11">
    <source>
        <dbReference type="ARBA" id="ARBA00022908"/>
    </source>
</evidence>
<dbReference type="Gene3D" id="3.10.10.10">
    <property type="entry name" value="HIV Type 1 Reverse Transcriptase, subunit A, domain 1"/>
    <property type="match status" value="1"/>
</dbReference>
<keyword evidence="6" id="KW-0479">Metal-binding</keyword>
<evidence type="ECO:0000256" key="5">
    <source>
        <dbReference type="ARBA" id="ARBA00022722"/>
    </source>
</evidence>
<dbReference type="GO" id="GO:0006508">
    <property type="term" value="P:proteolysis"/>
    <property type="evidence" value="ECO:0007669"/>
    <property type="project" value="UniProtKB-KW"/>
</dbReference>
<evidence type="ECO:0000259" key="19">
    <source>
        <dbReference type="PROSITE" id="PS50878"/>
    </source>
</evidence>
<dbReference type="PROSITE" id="PS50878">
    <property type="entry name" value="RT_POL"/>
    <property type="match status" value="1"/>
</dbReference>
<dbReference type="Gene3D" id="3.30.420.10">
    <property type="entry name" value="Ribonuclease H-like superfamily/Ribonuclease H"/>
    <property type="match status" value="1"/>
</dbReference>
<protein>
    <recommendedName>
        <fullName evidence="1">RNA-directed DNA polymerase</fullName>
        <ecNumber evidence="1">2.7.7.49</ecNumber>
    </recommendedName>
</protein>
<dbReference type="Gene3D" id="1.10.340.70">
    <property type="match status" value="1"/>
</dbReference>
<dbReference type="PROSITE" id="PS50158">
    <property type="entry name" value="ZF_CCHC"/>
    <property type="match status" value="2"/>
</dbReference>
<comment type="caution">
    <text evidence="21">The sequence shown here is derived from an EMBL/GenBank/DDBJ whole genome shotgun (WGS) entry which is preliminary data.</text>
</comment>
<reference evidence="21" key="1">
    <citation type="submission" date="2023-03" db="EMBL/GenBank/DDBJ databases">
        <title>Chromosome-scale reference genome and RAD-based genetic map of yellow starthistle (Centaurea solstitialis) reveal putative structural variation and QTLs associated with invader traits.</title>
        <authorList>
            <person name="Reatini B."/>
            <person name="Cang F.A."/>
            <person name="Jiang Q."/>
            <person name="Mckibben M.T.W."/>
            <person name="Barker M.S."/>
            <person name="Rieseberg L.H."/>
            <person name="Dlugosch K.M."/>
        </authorList>
    </citation>
    <scope>NUCLEOTIDE SEQUENCE</scope>
    <source>
        <strain evidence="21">CAN-66</strain>
        <tissue evidence="21">Leaf</tissue>
    </source>
</reference>
<dbReference type="InterPro" id="IPR021109">
    <property type="entry name" value="Peptidase_aspartic_dom_sf"/>
</dbReference>
<keyword evidence="11" id="KW-0229">DNA integration</keyword>
<dbReference type="SUPFAM" id="SSF50630">
    <property type="entry name" value="Acid proteases"/>
    <property type="match status" value="1"/>
</dbReference>
<evidence type="ECO:0000256" key="12">
    <source>
        <dbReference type="ARBA" id="ARBA00022918"/>
    </source>
</evidence>
<feature type="region of interest" description="Disordered" evidence="17">
    <location>
        <begin position="675"/>
        <end position="720"/>
    </location>
</feature>
<keyword evidence="5" id="KW-0540">Nuclease</keyword>
<dbReference type="GO" id="GO:0003887">
    <property type="term" value="F:DNA-directed DNA polymerase activity"/>
    <property type="evidence" value="ECO:0007669"/>
    <property type="project" value="UniProtKB-KW"/>
</dbReference>
<dbReference type="GO" id="GO:0015074">
    <property type="term" value="P:DNA integration"/>
    <property type="evidence" value="ECO:0007669"/>
    <property type="project" value="UniProtKB-KW"/>
</dbReference>
<dbReference type="InterPro" id="IPR041588">
    <property type="entry name" value="Integrase_H2C2"/>
</dbReference>
<dbReference type="GO" id="GO:0006310">
    <property type="term" value="P:DNA recombination"/>
    <property type="evidence" value="ECO:0007669"/>
    <property type="project" value="UniProtKB-KW"/>
</dbReference>
<evidence type="ECO:0000313" key="22">
    <source>
        <dbReference type="Proteomes" id="UP001172457"/>
    </source>
</evidence>
<dbReference type="InterPro" id="IPR001584">
    <property type="entry name" value="Integrase_cat-core"/>
</dbReference>
<dbReference type="InterPro" id="IPR001969">
    <property type="entry name" value="Aspartic_peptidase_AS"/>
</dbReference>
<dbReference type="InterPro" id="IPR041373">
    <property type="entry name" value="RT_RNaseH"/>
</dbReference>
<evidence type="ECO:0000259" key="20">
    <source>
        <dbReference type="PROSITE" id="PS50994"/>
    </source>
</evidence>
<keyword evidence="10" id="KW-0460">Magnesium</keyword>
<dbReference type="InterPro" id="IPR050951">
    <property type="entry name" value="Retrovirus_Pol_polyprotein"/>
</dbReference>
<dbReference type="GO" id="GO:0003964">
    <property type="term" value="F:RNA-directed DNA polymerase activity"/>
    <property type="evidence" value="ECO:0007669"/>
    <property type="project" value="UniProtKB-KW"/>
</dbReference>
<keyword evidence="4" id="KW-0548">Nucleotidyltransferase</keyword>
<dbReference type="Gene3D" id="4.10.60.10">
    <property type="entry name" value="Zinc finger, CCHC-type"/>
    <property type="match status" value="1"/>
</dbReference>
<evidence type="ECO:0000256" key="8">
    <source>
        <dbReference type="ARBA" id="ARBA00022759"/>
    </source>
</evidence>
<evidence type="ECO:0000256" key="6">
    <source>
        <dbReference type="ARBA" id="ARBA00022723"/>
    </source>
</evidence>
<feature type="domain" description="CCHC-type" evidence="18">
    <location>
        <begin position="722"/>
        <end position="737"/>
    </location>
</feature>
<keyword evidence="22" id="KW-1185">Reference proteome</keyword>
<dbReference type="CDD" id="cd09274">
    <property type="entry name" value="RNase_HI_RT_Ty3"/>
    <property type="match status" value="1"/>
</dbReference>
<dbReference type="PANTHER" id="PTHR37984">
    <property type="entry name" value="PROTEIN CBG26694"/>
    <property type="match status" value="1"/>
</dbReference>
<dbReference type="FunFam" id="3.10.10.10:FF:000007">
    <property type="entry name" value="Retrovirus-related Pol polyprotein from transposon 17.6-like Protein"/>
    <property type="match status" value="1"/>
</dbReference>
<name>A0AA38WMP1_9ASTR</name>
<evidence type="ECO:0000256" key="14">
    <source>
        <dbReference type="ARBA" id="ARBA00023125"/>
    </source>
</evidence>
<dbReference type="Pfam" id="PF24626">
    <property type="entry name" value="SH3_Tf2-1"/>
    <property type="match status" value="1"/>
</dbReference>
<dbReference type="SUPFAM" id="SSF57756">
    <property type="entry name" value="Retrovirus zinc finger-like domains"/>
    <property type="match status" value="1"/>
</dbReference>
<keyword evidence="16" id="KW-0862">Zinc</keyword>
<dbReference type="SMART" id="SM00343">
    <property type="entry name" value="ZnF_C2HC"/>
    <property type="match status" value="2"/>
</dbReference>
<feature type="domain" description="CCHC-type" evidence="18">
    <location>
        <begin position="742"/>
        <end position="756"/>
    </location>
</feature>
<keyword evidence="8" id="KW-0255">Endonuclease</keyword>
<evidence type="ECO:0000256" key="3">
    <source>
        <dbReference type="ARBA" id="ARBA00022679"/>
    </source>
</evidence>
<dbReference type="CDD" id="cd00303">
    <property type="entry name" value="retropepsin_like"/>
    <property type="match status" value="1"/>
</dbReference>
<feature type="compositionally biased region" description="Low complexity" evidence="17">
    <location>
        <begin position="708"/>
        <end position="718"/>
    </location>
</feature>
<proteinExistence type="predicted"/>
<dbReference type="PROSITE" id="PS50994">
    <property type="entry name" value="INTEGRASE"/>
    <property type="match status" value="1"/>
</dbReference>
<keyword evidence="12" id="KW-0695">RNA-directed DNA polymerase</keyword>
<evidence type="ECO:0000256" key="10">
    <source>
        <dbReference type="ARBA" id="ARBA00022842"/>
    </source>
</evidence>
<dbReference type="InterPro" id="IPR036397">
    <property type="entry name" value="RNaseH_sf"/>
</dbReference>
<dbReference type="GO" id="GO:0004190">
    <property type="term" value="F:aspartic-type endopeptidase activity"/>
    <property type="evidence" value="ECO:0007669"/>
    <property type="project" value="UniProtKB-KW"/>
</dbReference>
<dbReference type="Pfam" id="PF03732">
    <property type="entry name" value="Retrotrans_gag"/>
    <property type="match status" value="1"/>
</dbReference>
<dbReference type="SUPFAM" id="SSF56672">
    <property type="entry name" value="DNA/RNA polymerases"/>
    <property type="match status" value="1"/>
</dbReference>
<feature type="compositionally biased region" description="Low complexity" evidence="17">
    <location>
        <begin position="679"/>
        <end position="690"/>
    </location>
</feature>
<gene>
    <name evidence="21" type="ORF">OSB04_012709</name>
</gene>
<dbReference type="Proteomes" id="UP001172457">
    <property type="component" value="Chromosome 3"/>
</dbReference>
<organism evidence="21 22">
    <name type="scientific">Centaurea solstitialis</name>
    <name type="common">yellow star-thistle</name>
    <dbReference type="NCBI Taxonomy" id="347529"/>
    <lineage>
        <taxon>Eukaryota</taxon>
        <taxon>Viridiplantae</taxon>
        <taxon>Streptophyta</taxon>
        <taxon>Embryophyta</taxon>
        <taxon>Tracheophyta</taxon>
        <taxon>Spermatophyta</taxon>
        <taxon>Magnoliopsida</taxon>
        <taxon>eudicotyledons</taxon>
        <taxon>Gunneridae</taxon>
        <taxon>Pentapetalae</taxon>
        <taxon>asterids</taxon>
        <taxon>campanulids</taxon>
        <taxon>Asterales</taxon>
        <taxon>Asteraceae</taxon>
        <taxon>Carduoideae</taxon>
        <taxon>Cardueae</taxon>
        <taxon>Centaureinae</taxon>
        <taxon>Centaurea</taxon>
    </lineage>
</organism>
<dbReference type="InterPro" id="IPR012337">
    <property type="entry name" value="RNaseH-like_sf"/>
</dbReference>
<evidence type="ECO:0000256" key="16">
    <source>
        <dbReference type="PROSITE-ProRule" id="PRU00047"/>
    </source>
</evidence>
<keyword evidence="9" id="KW-0378">Hydrolase</keyword>
<evidence type="ECO:0000256" key="13">
    <source>
        <dbReference type="ARBA" id="ARBA00022932"/>
    </source>
</evidence>
<dbReference type="InterPro" id="IPR036875">
    <property type="entry name" value="Znf_CCHC_sf"/>
</dbReference>
<dbReference type="Gene3D" id="2.40.70.10">
    <property type="entry name" value="Acid Proteases"/>
    <property type="match status" value="1"/>
</dbReference>
<dbReference type="InterPro" id="IPR001878">
    <property type="entry name" value="Znf_CCHC"/>
</dbReference>
<evidence type="ECO:0000256" key="4">
    <source>
        <dbReference type="ARBA" id="ARBA00022695"/>
    </source>
</evidence>
<evidence type="ECO:0000256" key="17">
    <source>
        <dbReference type="SAM" id="MobiDB-lite"/>
    </source>
</evidence>
<keyword evidence="14" id="KW-0238">DNA-binding</keyword>
<feature type="domain" description="Integrase catalytic" evidence="20">
    <location>
        <begin position="44"/>
        <end position="207"/>
    </location>
</feature>
<dbReference type="Gene3D" id="3.30.70.270">
    <property type="match status" value="2"/>
</dbReference>
<dbReference type="Pfam" id="PF08284">
    <property type="entry name" value="RVP_2"/>
    <property type="match status" value="1"/>
</dbReference>
<dbReference type="Pfam" id="PF17917">
    <property type="entry name" value="RT_RNaseH"/>
    <property type="match status" value="1"/>
</dbReference>
<keyword evidence="2" id="KW-0645">Protease</keyword>
<dbReference type="GO" id="GO:0004519">
    <property type="term" value="F:endonuclease activity"/>
    <property type="evidence" value="ECO:0007669"/>
    <property type="project" value="UniProtKB-KW"/>
</dbReference>
<dbReference type="Gene3D" id="3.10.20.370">
    <property type="match status" value="1"/>
</dbReference>
<evidence type="ECO:0000256" key="1">
    <source>
        <dbReference type="ARBA" id="ARBA00012493"/>
    </source>
</evidence>
<dbReference type="SUPFAM" id="SSF53098">
    <property type="entry name" value="Ribonuclease H-like"/>
    <property type="match status" value="1"/>
</dbReference>
<dbReference type="FunFam" id="3.30.70.270:FF:000020">
    <property type="entry name" value="Transposon Tf2-6 polyprotein-like Protein"/>
    <property type="match status" value="1"/>
</dbReference>
<dbReference type="PANTHER" id="PTHR37984:SF5">
    <property type="entry name" value="PROTEIN NYNRIN-LIKE"/>
    <property type="match status" value="1"/>
</dbReference>
<dbReference type="EMBL" id="JARYMX010000003">
    <property type="protein sequence ID" value="KAJ9558095.1"/>
    <property type="molecule type" value="Genomic_DNA"/>
</dbReference>
<dbReference type="GO" id="GO:0003677">
    <property type="term" value="F:DNA binding"/>
    <property type="evidence" value="ECO:0007669"/>
    <property type="project" value="UniProtKB-KW"/>
</dbReference>
<dbReference type="Pfam" id="PF00078">
    <property type="entry name" value="RVT_1"/>
    <property type="match status" value="1"/>
</dbReference>
<dbReference type="InterPro" id="IPR000477">
    <property type="entry name" value="RT_dom"/>
</dbReference>
<evidence type="ECO:0000256" key="15">
    <source>
        <dbReference type="ARBA" id="ARBA00023172"/>
    </source>
</evidence>
<keyword evidence="16" id="KW-0863">Zinc-finger</keyword>
<evidence type="ECO:0000313" key="21">
    <source>
        <dbReference type="EMBL" id="KAJ9558095.1"/>
    </source>
</evidence>
<dbReference type="InterPro" id="IPR005162">
    <property type="entry name" value="Retrotrans_gag_dom"/>
</dbReference>
<sequence length="1479" mass="168599">MYRGLREDYWWPCMKRDVARYVEECLTCRKVKAEHQRPHGKLQPLEIPVWKWEQITMDLITKLPKTPRGFDAIWVIVDRLTKSAHFLPIQESSSADKLADIFVREIVRLHGVPVSIVSDRDTRFTSRFWERFQKEMGTKLHFSTAFHPQTDGQSERTIQTLEDMLRACVLDFGGSWDRYLPLAEFSYNNSFHASIGMPPFEMLYGRKCRTPICWGEVGHRVLGSTEIVLKTTELVQMIRERLTTAQSRQKSYADRRRSDLEFQVAYRLELPDELKLIHNTFHVSQLRKCVRDESAVVPLEDIQIDEKLNYVEKPIALLEWKVKTLRNKEIKYVKVLWQHRKGSEWTWESEAEMRAHYPELFDGVDFGDEISVTGSDVGCGVTLSSQGFTAIIGCRGRVTLGCLDVGHRTWRLVVPLEEFEIESSILSSQPELKTMVTTRNGQGMTSDQIRELVAEEVNHAFNDMIPELINQVRDQFTALLEERLATVTTAGGGPQRGFNYRDFAACSPPEFKGELDPSAALRWVSDMEGVFHTCGCPENLKVRYALNLLRGPSKDWWKLQAAEMTEAQLGALLWGEFVERFRQQYVPRVEVERITRDFLSYKQQNESVTELTIKFREMALFCPEYARSEDMKMERFVGMLRDEIREFVRAVPHTSLNQMIEAARRRELELEYQMGSKRAASAQPDSASQPKKFKAIDSRTSKKGNGYSRGQQSGSGRQPVSCFKCGQPGHIMKDCKQGLRLCFNCGQGGHMKNECPHPKASGTGGGNVRAPAPSTLRITNGRSGAADTQSARGRAFQMTAEEAHAAPKAVTGTFFVNSMPALVLFDSGATHSFVSLSFCALWDREAENLGHVLIVDVADGRTVSVTDVYRSCCMEFSGTKFEIDLIPIAMKELCVIVGMDWLDSVRAMIDCHYKQVWVRTPSGGELVIQGNTSSQGAALRSIGRARRHSQHGGRGLLAYVRDTREVGPVKTATDVPVVQDFADVFPEELPGVPPERQVEFRIDLVPGATPVAKAPYRLAPSEMKELFDQLQELLGKEFIRPSSSPWGAPILFVKKKDGSQRMCIDYRELNKRTVKNRYPLPRIDDLFDQLQGASWFSKIDLRSGYHQMRVREADIEKTAFRTRYGHYEFVVMPFGLTNAPAAFMDLMNRVCSRMLDRSVIVFIDDILVYSKTKEEHEIHLREVLETLRKEKLYAKFSKCAFWLREVQFLGHVVNQDGIMVDPAKISAVMQWGIPKTPSEIRSFLGLAGYYRRFIQDFSKIALPLTSLTKKSAAFSWGGKQQEAFDELRKRLCEAPVLTLPEGIEDMVVYCDASHQGLGAVLMQRGKVIAYASRQLKPHECNYPTHDLELGAVVFALKMWRHYLYGVKCTIYTDHKSLKYLMDQPNLNMRQRRWLDVVKDYDCEILYHPGKANVVADALSRNPIGEPIRGLCLRMTIMTPLLELIRKAQEEAVLDVNAKHERIFGEIPKLDMDNRGLLTR</sequence>
<dbReference type="GO" id="GO:0008270">
    <property type="term" value="F:zinc ion binding"/>
    <property type="evidence" value="ECO:0007669"/>
    <property type="project" value="UniProtKB-KW"/>
</dbReference>
<dbReference type="FunFam" id="3.10.20.370:FF:000001">
    <property type="entry name" value="Retrovirus-related Pol polyprotein from transposon 17.6-like protein"/>
    <property type="match status" value="1"/>
</dbReference>
<dbReference type="Pfam" id="PF00098">
    <property type="entry name" value="zf-CCHC"/>
    <property type="match status" value="2"/>
</dbReference>
<accession>A0AA38WMP1</accession>
<keyword evidence="15" id="KW-0233">DNA recombination</keyword>
<feature type="domain" description="Reverse transcriptase" evidence="19">
    <location>
        <begin position="1034"/>
        <end position="1213"/>
    </location>
</feature>
<dbReference type="PROSITE" id="PS00141">
    <property type="entry name" value="ASP_PROTEASE"/>
    <property type="match status" value="1"/>
</dbReference>
<keyword evidence="13" id="KW-0239">DNA-directed DNA polymerase</keyword>
<dbReference type="Pfam" id="PF17921">
    <property type="entry name" value="Integrase_H2C2"/>
    <property type="match status" value="1"/>
</dbReference>
<dbReference type="CDD" id="cd01647">
    <property type="entry name" value="RT_LTR"/>
    <property type="match status" value="1"/>
</dbReference>
<keyword evidence="7" id="KW-0064">Aspartyl protease</keyword>
<evidence type="ECO:0000256" key="9">
    <source>
        <dbReference type="ARBA" id="ARBA00022801"/>
    </source>
</evidence>
<dbReference type="EC" id="2.7.7.49" evidence="1"/>
<evidence type="ECO:0000256" key="7">
    <source>
        <dbReference type="ARBA" id="ARBA00022750"/>
    </source>
</evidence>
<dbReference type="InterPro" id="IPR043502">
    <property type="entry name" value="DNA/RNA_pol_sf"/>
</dbReference>
<keyword evidence="3" id="KW-0808">Transferase</keyword>
<evidence type="ECO:0000259" key="18">
    <source>
        <dbReference type="PROSITE" id="PS50158"/>
    </source>
</evidence>